<organism evidence="1 2">
    <name type="scientific">Parvularcula marina</name>
    <dbReference type="NCBI Taxonomy" id="2292771"/>
    <lineage>
        <taxon>Bacteria</taxon>
        <taxon>Pseudomonadati</taxon>
        <taxon>Pseudomonadota</taxon>
        <taxon>Alphaproteobacteria</taxon>
        <taxon>Parvularculales</taxon>
        <taxon>Parvularculaceae</taxon>
        <taxon>Parvularcula</taxon>
    </lineage>
</organism>
<dbReference type="AlphaFoldDB" id="A0A371RFU1"/>
<protein>
    <submittedName>
        <fullName evidence="1">Peptidase</fullName>
    </submittedName>
</protein>
<dbReference type="InParanoid" id="A0A371RFU1"/>
<dbReference type="RefSeq" id="WP_116390950.1">
    <property type="nucleotide sequence ID" value="NZ_QUQO01000001.1"/>
</dbReference>
<dbReference type="EMBL" id="QUQO01000001">
    <property type="protein sequence ID" value="RFB04321.1"/>
    <property type="molecule type" value="Genomic_DNA"/>
</dbReference>
<evidence type="ECO:0000313" key="1">
    <source>
        <dbReference type="EMBL" id="RFB04321.1"/>
    </source>
</evidence>
<dbReference type="InterPro" id="IPR010836">
    <property type="entry name" value="SapC"/>
</dbReference>
<comment type="caution">
    <text evidence="1">The sequence shown here is derived from an EMBL/GenBank/DDBJ whole genome shotgun (WGS) entry which is preliminary data.</text>
</comment>
<dbReference type="OrthoDB" id="9806524at2"/>
<keyword evidence="2" id="KW-1185">Reference proteome</keyword>
<name>A0A371RFU1_9PROT</name>
<proteinExistence type="predicted"/>
<reference evidence="1 2" key="1">
    <citation type="submission" date="2018-08" db="EMBL/GenBank/DDBJ databases">
        <title>Parvularcula sp. SM1705, isolated from surface water of the South Sea China.</title>
        <authorList>
            <person name="Sun L."/>
        </authorList>
    </citation>
    <scope>NUCLEOTIDE SEQUENCE [LARGE SCALE GENOMIC DNA]</scope>
    <source>
        <strain evidence="1 2">SM1705</strain>
    </source>
</reference>
<gene>
    <name evidence="1" type="ORF">DX908_02895</name>
</gene>
<dbReference type="Proteomes" id="UP000264589">
    <property type="component" value="Unassembled WGS sequence"/>
</dbReference>
<dbReference type="Pfam" id="PF07277">
    <property type="entry name" value="SapC"/>
    <property type="match status" value="1"/>
</dbReference>
<sequence length="271" mass="30595">MSTTPTATPPGLEGSMFLFSKPALLNKEQHGKLGVSRPDRPFAFAEKIRAIPLTVSEIPSASRDYPVIFSEKATALPLAVVGIIDDENLFIDKESGEWEQNVYVPGYLRRYPFALATDRGADPQNPRMAMIVDEGYAGITENGELPFFNNGEPSDAMKQAMEYCQTYEQDRQNTLRFSQELAKYDFLAEQVAQFTPDGTDQPQPFAKYVGLEENKLNELPDDKFLELRKSNILPILYSQLMSMGNWRALMERRARRHNLQGVDVLKSMKSA</sequence>
<accession>A0A371RFU1</accession>
<evidence type="ECO:0000313" key="2">
    <source>
        <dbReference type="Proteomes" id="UP000264589"/>
    </source>
</evidence>